<dbReference type="InterPro" id="IPR015590">
    <property type="entry name" value="Aldehyde_DH_dom"/>
</dbReference>
<reference evidence="3" key="1">
    <citation type="submission" date="2021-01" db="EMBL/GenBank/DDBJ databases">
        <title>Whole genome shotgun sequence of Rhizocola hellebori NBRC 109834.</title>
        <authorList>
            <person name="Komaki H."/>
            <person name="Tamura T."/>
        </authorList>
    </citation>
    <scope>NUCLEOTIDE SEQUENCE</scope>
    <source>
        <strain evidence="3">NBRC 109834</strain>
    </source>
</reference>
<name>A0A8J3Q708_9ACTN</name>
<dbReference type="InterPro" id="IPR016161">
    <property type="entry name" value="Ald_DH/histidinol_DH"/>
</dbReference>
<dbReference type="Proteomes" id="UP000612899">
    <property type="component" value="Unassembled WGS sequence"/>
</dbReference>
<dbReference type="RefSeq" id="WP_203909016.1">
    <property type="nucleotide sequence ID" value="NZ_BONY01000017.1"/>
</dbReference>
<comment type="caution">
    <text evidence="3">The sequence shown here is derived from an EMBL/GenBank/DDBJ whole genome shotgun (WGS) entry which is preliminary data.</text>
</comment>
<dbReference type="Pfam" id="PF00171">
    <property type="entry name" value="Aldedh"/>
    <property type="match status" value="1"/>
</dbReference>
<dbReference type="Gene3D" id="3.40.605.10">
    <property type="entry name" value="Aldehyde Dehydrogenase, Chain A, domain 1"/>
    <property type="match status" value="1"/>
</dbReference>
<dbReference type="GO" id="GO:0016620">
    <property type="term" value="F:oxidoreductase activity, acting on the aldehyde or oxo group of donors, NAD or NADP as acceptor"/>
    <property type="evidence" value="ECO:0007669"/>
    <property type="project" value="InterPro"/>
</dbReference>
<gene>
    <name evidence="3" type="ORF">Rhe02_32110</name>
</gene>
<evidence type="ECO:0000313" key="4">
    <source>
        <dbReference type="Proteomes" id="UP000612899"/>
    </source>
</evidence>
<dbReference type="InterPro" id="IPR016162">
    <property type="entry name" value="Ald_DH_N"/>
</dbReference>
<keyword evidence="4" id="KW-1185">Reference proteome</keyword>
<dbReference type="SUPFAM" id="SSF53720">
    <property type="entry name" value="ALDH-like"/>
    <property type="match status" value="1"/>
</dbReference>
<dbReference type="AlphaFoldDB" id="A0A8J3Q708"/>
<evidence type="ECO:0000259" key="2">
    <source>
        <dbReference type="Pfam" id="PF00171"/>
    </source>
</evidence>
<evidence type="ECO:0000313" key="3">
    <source>
        <dbReference type="EMBL" id="GIH05144.1"/>
    </source>
</evidence>
<keyword evidence="1" id="KW-0560">Oxidoreductase</keyword>
<accession>A0A8J3Q708</accession>
<protein>
    <submittedName>
        <fullName evidence="3">Aldehyde dehydrogenase</fullName>
    </submittedName>
</protein>
<dbReference type="InterPro" id="IPR016163">
    <property type="entry name" value="Ald_DH_C"/>
</dbReference>
<proteinExistence type="predicted"/>
<feature type="domain" description="Aldehyde dehydrogenase" evidence="2">
    <location>
        <begin position="131"/>
        <end position="393"/>
    </location>
</feature>
<organism evidence="3 4">
    <name type="scientific">Rhizocola hellebori</name>
    <dbReference type="NCBI Taxonomy" id="1392758"/>
    <lineage>
        <taxon>Bacteria</taxon>
        <taxon>Bacillati</taxon>
        <taxon>Actinomycetota</taxon>
        <taxon>Actinomycetes</taxon>
        <taxon>Micromonosporales</taxon>
        <taxon>Micromonosporaceae</taxon>
        <taxon>Rhizocola</taxon>
    </lineage>
</organism>
<dbReference type="Gene3D" id="3.40.309.10">
    <property type="entry name" value="Aldehyde Dehydrogenase, Chain A, domain 2"/>
    <property type="match status" value="1"/>
</dbReference>
<sequence>MSTSTVDPIICGRVTRSLDRTELFAVNGQRLADIGVVPQLLAQTALHELRAAADGIPPDPAILVRAAELFCSGEPGGETVAEYQHNTARATGLAIATVRRAARDIMAEVKSLPDATVADLPPSALASGVRIHWVAAGRVFAAVMASNHPAPNASWIQALYHGYSVVVRPGGRDPFTARRLVFSLLEAGLPPHRIAFLPCDHRVGEYLLSQADRGIVYGGDDAVRRWQHSRQVTTRGPGRTKALLDRKCTADIVDHLTLSAAFDGGTRCNNLSTILTSQSPGEVADALAAQLAEVPVAAPSDTIAILPAIDAGRVDGFLRQLDGLRTGLTDHSAALNAGDAFVKLDDGSFLARPLVMSTTDPHHPAVGLELPFPFVVVAPWESSSGAAPLRNSLVANLLTKQETVVEQALREPTIRKVTLGKVLPWSARPGVPHEGNFTQFLLEPKGVVTIAMLRPGDLRCVG</sequence>
<evidence type="ECO:0000256" key="1">
    <source>
        <dbReference type="ARBA" id="ARBA00023002"/>
    </source>
</evidence>
<dbReference type="EMBL" id="BONY01000017">
    <property type="protein sequence ID" value="GIH05144.1"/>
    <property type="molecule type" value="Genomic_DNA"/>
</dbReference>